<organism evidence="8 9">
    <name type="scientific">Zhongshania borealis</name>
    <dbReference type="NCBI Taxonomy" id="889488"/>
    <lineage>
        <taxon>Bacteria</taxon>
        <taxon>Pseudomonadati</taxon>
        <taxon>Pseudomonadota</taxon>
        <taxon>Gammaproteobacteria</taxon>
        <taxon>Cellvibrionales</taxon>
        <taxon>Spongiibacteraceae</taxon>
        <taxon>Zhongshania</taxon>
    </lineage>
</organism>
<dbReference type="InterPro" id="IPR036097">
    <property type="entry name" value="HisK_dim/P_sf"/>
</dbReference>
<dbReference type="SUPFAM" id="SSF55874">
    <property type="entry name" value="ATPase domain of HSP90 chaperone/DNA topoisomerase II/histidine kinase"/>
    <property type="match status" value="1"/>
</dbReference>
<evidence type="ECO:0000256" key="3">
    <source>
        <dbReference type="ARBA" id="ARBA00022553"/>
    </source>
</evidence>
<dbReference type="GO" id="GO:0016301">
    <property type="term" value="F:kinase activity"/>
    <property type="evidence" value="ECO:0007669"/>
    <property type="project" value="UniProtKB-KW"/>
</dbReference>
<feature type="domain" description="Response regulatory" evidence="7">
    <location>
        <begin position="618"/>
        <end position="740"/>
    </location>
</feature>
<reference evidence="9" key="1">
    <citation type="journal article" date="2019" name="Int. J. Syst. Evol. Microbiol.">
        <title>The Global Catalogue of Microorganisms (GCM) 10K type strain sequencing project: providing services to taxonomists for standard genome sequencing and annotation.</title>
        <authorList>
            <consortium name="The Broad Institute Genomics Platform"/>
            <consortium name="The Broad Institute Genome Sequencing Center for Infectious Disease"/>
            <person name="Wu L."/>
            <person name="Ma J."/>
        </authorList>
    </citation>
    <scope>NUCLEOTIDE SEQUENCE [LARGE SCALE GENOMIC DNA]</scope>
    <source>
        <strain evidence="9">JCM 17304</strain>
    </source>
</reference>
<keyword evidence="5" id="KW-0472">Membrane</keyword>
<evidence type="ECO:0000256" key="4">
    <source>
        <dbReference type="PROSITE-ProRule" id="PRU00169"/>
    </source>
</evidence>
<feature type="modified residue" description="4-aspartylphosphate" evidence="4">
    <location>
        <position position="672"/>
    </location>
</feature>
<keyword evidence="9" id="KW-1185">Reference proteome</keyword>
<keyword evidence="8" id="KW-0808">Transferase</keyword>
<gene>
    <name evidence="8" type="primary">retS</name>
    <name evidence="8" type="ORF">GCM10022414_25160</name>
</gene>
<keyword evidence="5" id="KW-0812">Transmembrane</keyword>
<dbReference type="PROSITE" id="PS50109">
    <property type="entry name" value="HIS_KIN"/>
    <property type="match status" value="1"/>
</dbReference>
<feature type="transmembrane region" description="Helical" evidence="5">
    <location>
        <begin position="332"/>
        <end position="355"/>
    </location>
</feature>
<comment type="caution">
    <text evidence="8">The sequence shown here is derived from an EMBL/GenBank/DDBJ whole genome shotgun (WGS) entry which is preliminary data.</text>
</comment>
<feature type="domain" description="Histidine kinase" evidence="6">
    <location>
        <begin position="387"/>
        <end position="603"/>
    </location>
</feature>
<evidence type="ECO:0000256" key="1">
    <source>
        <dbReference type="ARBA" id="ARBA00000085"/>
    </source>
</evidence>
<evidence type="ECO:0000259" key="6">
    <source>
        <dbReference type="PROSITE" id="PS50109"/>
    </source>
</evidence>
<dbReference type="CDD" id="cd00082">
    <property type="entry name" value="HisKA"/>
    <property type="match status" value="1"/>
</dbReference>
<feature type="modified residue" description="4-aspartylphosphate" evidence="4">
    <location>
        <position position="814"/>
    </location>
</feature>
<dbReference type="SMART" id="SM00388">
    <property type="entry name" value="HisKA"/>
    <property type="match status" value="1"/>
</dbReference>
<dbReference type="EC" id="2.7.13.3" evidence="2"/>
<dbReference type="Pfam" id="PF07696">
    <property type="entry name" value="7TMR-DISMED2"/>
    <property type="match status" value="1"/>
</dbReference>
<feature type="transmembrane region" description="Helical" evidence="5">
    <location>
        <begin position="248"/>
        <end position="268"/>
    </location>
</feature>
<dbReference type="Pfam" id="PF00072">
    <property type="entry name" value="Response_reg"/>
    <property type="match status" value="2"/>
</dbReference>
<dbReference type="SUPFAM" id="SSF52172">
    <property type="entry name" value="CheY-like"/>
    <property type="match status" value="2"/>
</dbReference>
<dbReference type="PROSITE" id="PS50110">
    <property type="entry name" value="RESPONSE_REGULATORY"/>
    <property type="match status" value="2"/>
</dbReference>
<accession>A0ABP7WZA9</accession>
<sequence length="902" mass="100765">MLVLDAEQNNIDLAKYSDILLDPDNNYRIENIIQPPLSTQFRPTEASDLKVSPTTGRLWLRFTLRNNSDKTQQQLLQINPSNANYITLYTPNSVVAPFPTKQLIRSEILFALPVAAHSDSSYYLRIASPIGRRVSLELHSYASFLAEISKREFINAGFYGTLILLLLFNLVSALVHKEPLFVYQGLNCGVIVICQLLAWGYIGEAQGLMPPWQNSSLVTALLLFCILDLLYARGFPVYLSSQPSRWPLLIRFALIVDIIAIAIGIISNGSSAEVLIHALLPANVLLLFVMAFHCYAVSYSRLVFYYLITRTAMILLYFATILSFFLNIVPTPFINTVLIALATGAAISQTALLFARHHFRRQKQAQDDQRITILGEVNRAKTDILARITHDIRTPLSAMIGVTELLHDTRLTASQEDYISTLQRSSHELLQLLDEASQAVRFSESDVELSNQLINLPEIIDESLAGFRNIAAEQAIELICDIDSNVNEQLIGDPSRIRQLLSHVMNSAFEHYESGYILLKVYPSETKAGLTFFDLSHHGKAFSAQEKQALSRYIGHDNSIINARFAIAAQLIGLMRGQVNVRTSPNGSHILSFSLLLGVPKTRERDSNNGTKLLQGKRLLVVDSNQTFCKVLSKQCSNWGMQVLTANSDNAAVAIVRNQILLNSPIEILLVDQALPGGGLKLAQRIRDDSQSENKQPISLMLAHANISFERSELQSAGVRRVLSKPLSSVALRSALLTECHFDASINNRSPDQYSTEALNLSSLQCLIAEDNPTNAQVLTRMLSSLGIEVNHVENGQQALNTFIRSRFDFVIMDIEMPIMDGAEATRQIRQFEEEEGRERTPIFGLTANTLDEQRDSYLQAGMDLHLVKPIRLWELAEAIKQWTGYQHQKPPSENQASTPPE</sequence>
<dbReference type="InterPro" id="IPR005467">
    <property type="entry name" value="His_kinase_dom"/>
</dbReference>
<dbReference type="PANTHER" id="PTHR45339">
    <property type="entry name" value="HYBRID SIGNAL TRANSDUCTION HISTIDINE KINASE J"/>
    <property type="match status" value="1"/>
</dbReference>
<protein>
    <recommendedName>
        <fullName evidence="2">histidine kinase</fullName>
        <ecNumber evidence="2">2.7.13.3</ecNumber>
    </recommendedName>
</protein>
<feature type="transmembrane region" description="Helical" evidence="5">
    <location>
        <begin position="156"/>
        <end position="175"/>
    </location>
</feature>
<dbReference type="CDD" id="cd17546">
    <property type="entry name" value="REC_hyHK_CKI1_RcsC-like"/>
    <property type="match status" value="2"/>
</dbReference>
<dbReference type="InterPro" id="IPR011622">
    <property type="entry name" value="7TMR_DISM_rcpt_extracell_dom2"/>
</dbReference>
<dbReference type="Pfam" id="PF07695">
    <property type="entry name" value="7TMR-DISM_7TM"/>
    <property type="match status" value="1"/>
</dbReference>
<dbReference type="SMART" id="SM00448">
    <property type="entry name" value="REC"/>
    <property type="match status" value="2"/>
</dbReference>
<feature type="transmembrane region" description="Helical" evidence="5">
    <location>
        <begin position="303"/>
        <end position="326"/>
    </location>
</feature>
<dbReference type="PANTHER" id="PTHR45339:SF5">
    <property type="entry name" value="HISTIDINE KINASE"/>
    <property type="match status" value="1"/>
</dbReference>
<dbReference type="Proteomes" id="UP001500392">
    <property type="component" value="Unassembled WGS sequence"/>
</dbReference>
<name>A0ABP7WZA9_9GAMM</name>
<feature type="transmembrane region" description="Helical" evidence="5">
    <location>
        <begin position="274"/>
        <end position="296"/>
    </location>
</feature>
<dbReference type="SUPFAM" id="SSF47384">
    <property type="entry name" value="Homodimeric domain of signal transducing histidine kinase"/>
    <property type="match status" value="1"/>
</dbReference>
<evidence type="ECO:0000259" key="7">
    <source>
        <dbReference type="PROSITE" id="PS50110"/>
    </source>
</evidence>
<dbReference type="Gene3D" id="3.30.565.10">
    <property type="entry name" value="Histidine kinase-like ATPase, C-terminal domain"/>
    <property type="match status" value="1"/>
</dbReference>
<feature type="domain" description="Response regulatory" evidence="7">
    <location>
        <begin position="765"/>
        <end position="884"/>
    </location>
</feature>
<dbReference type="InterPro" id="IPR036890">
    <property type="entry name" value="HATPase_C_sf"/>
</dbReference>
<dbReference type="InterPro" id="IPR003661">
    <property type="entry name" value="HisK_dim/P_dom"/>
</dbReference>
<evidence type="ECO:0000313" key="8">
    <source>
        <dbReference type="EMBL" id="GAA4098999.1"/>
    </source>
</evidence>
<evidence type="ECO:0000313" key="9">
    <source>
        <dbReference type="Proteomes" id="UP001500392"/>
    </source>
</evidence>
<keyword evidence="3 4" id="KW-0597">Phosphoprotein</keyword>
<dbReference type="InterPro" id="IPR001789">
    <property type="entry name" value="Sig_transdc_resp-reg_receiver"/>
</dbReference>
<keyword evidence="8" id="KW-0418">Kinase</keyword>
<feature type="transmembrane region" description="Helical" evidence="5">
    <location>
        <begin position="214"/>
        <end position="236"/>
    </location>
</feature>
<dbReference type="Pfam" id="PF00512">
    <property type="entry name" value="HisKA"/>
    <property type="match status" value="1"/>
</dbReference>
<evidence type="ECO:0000256" key="2">
    <source>
        <dbReference type="ARBA" id="ARBA00012438"/>
    </source>
</evidence>
<dbReference type="EMBL" id="BAABDM010000004">
    <property type="protein sequence ID" value="GAA4098999.1"/>
    <property type="molecule type" value="Genomic_DNA"/>
</dbReference>
<dbReference type="Gene3D" id="2.60.40.2380">
    <property type="match status" value="1"/>
</dbReference>
<dbReference type="InterPro" id="IPR011006">
    <property type="entry name" value="CheY-like_superfamily"/>
</dbReference>
<dbReference type="Gene3D" id="1.10.287.130">
    <property type="match status" value="1"/>
</dbReference>
<evidence type="ECO:0000256" key="5">
    <source>
        <dbReference type="SAM" id="Phobius"/>
    </source>
</evidence>
<feature type="transmembrane region" description="Helical" evidence="5">
    <location>
        <begin position="182"/>
        <end position="202"/>
    </location>
</feature>
<proteinExistence type="predicted"/>
<keyword evidence="5" id="KW-1133">Transmembrane helix</keyword>
<dbReference type="Gene3D" id="3.40.50.2300">
    <property type="match status" value="2"/>
</dbReference>
<comment type="catalytic activity">
    <reaction evidence="1">
        <text>ATP + protein L-histidine = ADP + protein N-phospho-L-histidine.</text>
        <dbReference type="EC" id="2.7.13.3"/>
    </reaction>
</comment>
<dbReference type="InterPro" id="IPR011623">
    <property type="entry name" value="7TMR_DISM_rcpt_extracell_dom1"/>
</dbReference>